<gene>
    <name evidence="11" type="ORF">LPW39_19925</name>
</gene>
<evidence type="ECO:0000256" key="1">
    <source>
        <dbReference type="ARBA" id="ARBA00004533"/>
    </source>
</evidence>
<feature type="domain" description="Type II secretion system protein GspC N-terminal" evidence="10">
    <location>
        <begin position="23"/>
        <end position="125"/>
    </location>
</feature>
<evidence type="ECO:0000256" key="2">
    <source>
        <dbReference type="ARBA" id="ARBA00022448"/>
    </source>
</evidence>
<dbReference type="GO" id="GO:0005886">
    <property type="term" value="C:plasma membrane"/>
    <property type="evidence" value="ECO:0007669"/>
    <property type="project" value="UniProtKB-SubCell"/>
</dbReference>
<keyword evidence="5" id="KW-0812">Transmembrane</keyword>
<evidence type="ECO:0000256" key="8">
    <source>
        <dbReference type="ARBA" id="ARBA00023136"/>
    </source>
</evidence>
<dbReference type="InterPro" id="IPR024961">
    <property type="entry name" value="T2SS_GspC_N"/>
</dbReference>
<evidence type="ECO:0000256" key="5">
    <source>
        <dbReference type="ARBA" id="ARBA00022692"/>
    </source>
</evidence>
<keyword evidence="8" id="KW-0472">Membrane</keyword>
<keyword evidence="3" id="KW-1003">Cell membrane</keyword>
<name>A0AAW4Y0E7_9BURK</name>
<comment type="subcellular location">
    <subcellularLocation>
        <location evidence="1">Cell inner membrane</location>
    </subcellularLocation>
</comment>
<keyword evidence="6" id="KW-0653">Protein transport</keyword>
<feature type="region of interest" description="Disordered" evidence="9">
    <location>
        <begin position="169"/>
        <end position="199"/>
    </location>
</feature>
<evidence type="ECO:0000256" key="7">
    <source>
        <dbReference type="ARBA" id="ARBA00022989"/>
    </source>
</evidence>
<keyword evidence="7" id="KW-1133">Transmembrane helix</keyword>
<dbReference type="AlphaFoldDB" id="A0AAW4Y0E7"/>
<evidence type="ECO:0000256" key="4">
    <source>
        <dbReference type="ARBA" id="ARBA00022519"/>
    </source>
</evidence>
<dbReference type="Pfam" id="PF11356">
    <property type="entry name" value="T2SSC"/>
    <property type="match status" value="1"/>
</dbReference>
<dbReference type="Proteomes" id="UP001199260">
    <property type="component" value="Unassembled WGS sequence"/>
</dbReference>
<protein>
    <submittedName>
        <fullName evidence="11">General secretion pathway protein C</fullName>
    </submittedName>
</protein>
<evidence type="ECO:0000313" key="12">
    <source>
        <dbReference type="Proteomes" id="UP001199260"/>
    </source>
</evidence>
<evidence type="ECO:0000313" key="11">
    <source>
        <dbReference type="EMBL" id="MCD2167394.1"/>
    </source>
</evidence>
<evidence type="ECO:0000256" key="3">
    <source>
        <dbReference type="ARBA" id="ARBA00022475"/>
    </source>
</evidence>
<keyword evidence="12" id="KW-1185">Reference proteome</keyword>
<organism evidence="11 12">
    <name type="scientific">Comamonas koreensis</name>
    <dbReference type="NCBI Taxonomy" id="160825"/>
    <lineage>
        <taxon>Bacteria</taxon>
        <taxon>Pseudomonadati</taxon>
        <taxon>Pseudomonadota</taxon>
        <taxon>Betaproteobacteria</taxon>
        <taxon>Burkholderiales</taxon>
        <taxon>Comamonadaceae</taxon>
        <taxon>Comamonas</taxon>
    </lineage>
</organism>
<dbReference type="EMBL" id="JAJNCT010000028">
    <property type="protein sequence ID" value="MCD2167394.1"/>
    <property type="molecule type" value="Genomic_DNA"/>
</dbReference>
<keyword evidence="2" id="KW-0813">Transport</keyword>
<accession>A0AAW4Y0E7</accession>
<proteinExistence type="predicted"/>
<keyword evidence="4" id="KW-0997">Cell inner membrane</keyword>
<dbReference type="RefSeq" id="WP_230779116.1">
    <property type="nucleotide sequence ID" value="NZ_JAJNCT010000028.1"/>
</dbReference>
<evidence type="ECO:0000256" key="6">
    <source>
        <dbReference type="ARBA" id="ARBA00022927"/>
    </source>
</evidence>
<reference evidence="11 12" key="1">
    <citation type="submission" date="2021-11" db="EMBL/GenBank/DDBJ databases">
        <title>Genome sequence.</title>
        <authorList>
            <person name="Sun Q."/>
        </authorList>
    </citation>
    <scope>NUCLEOTIDE SEQUENCE [LARGE SCALE GENOMIC DNA]</scope>
    <source>
        <strain evidence="11 12">KCTC 12005</strain>
    </source>
</reference>
<evidence type="ECO:0000256" key="9">
    <source>
        <dbReference type="SAM" id="MobiDB-lite"/>
    </source>
</evidence>
<dbReference type="GO" id="GO:0015031">
    <property type="term" value="P:protein transport"/>
    <property type="evidence" value="ECO:0007669"/>
    <property type="project" value="UniProtKB-KW"/>
</dbReference>
<evidence type="ECO:0000259" key="10">
    <source>
        <dbReference type="Pfam" id="PF11356"/>
    </source>
</evidence>
<sequence>MVTLSRNPWSPRLAAGLLWAGAAALAVFWGLKLSVPRQVLSAPQAGGPAQVQVDGAAMARLFGVQDGAPVAAPAAPTRWRLLGVMVGKDSGGGAAVIAVDDQPAKVFRVGATVADGLVLQALRSDAPRAVSLGAGVDGPAAVTINLPALRPVDVVAAPISANAPNAVPAAPQAAAPAPAPVPVPAAAANVDRSTGSLRD</sequence>
<comment type="caution">
    <text evidence="11">The sequence shown here is derived from an EMBL/GenBank/DDBJ whole genome shotgun (WGS) entry which is preliminary data.</text>
</comment>